<gene>
    <name evidence="2" type="ORF">M569_07832</name>
</gene>
<evidence type="ECO:0000256" key="1">
    <source>
        <dbReference type="SAM" id="MobiDB-lite"/>
    </source>
</evidence>
<keyword evidence="3" id="KW-1185">Reference proteome</keyword>
<dbReference type="EMBL" id="AUSU01003385">
    <property type="protein sequence ID" value="EPS66945.1"/>
    <property type="molecule type" value="Genomic_DNA"/>
</dbReference>
<evidence type="ECO:0000313" key="3">
    <source>
        <dbReference type="Proteomes" id="UP000015453"/>
    </source>
</evidence>
<proteinExistence type="predicted"/>
<dbReference type="OrthoDB" id="196131at2759"/>
<dbReference type="Proteomes" id="UP000015453">
    <property type="component" value="Unassembled WGS sequence"/>
</dbReference>
<dbReference type="AlphaFoldDB" id="S8CJU3"/>
<comment type="caution">
    <text evidence="2">The sequence shown here is derived from an EMBL/GenBank/DDBJ whole genome shotgun (WGS) entry which is preliminary data.</text>
</comment>
<organism evidence="2 3">
    <name type="scientific">Genlisea aurea</name>
    <dbReference type="NCBI Taxonomy" id="192259"/>
    <lineage>
        <taxon>Eukaryota</taxon>
        <taxon>Viridiplantae</taxon>
        <taxon>Streptophyta</taxon>
        <taxon>Embryophyta</taxon>
        <taxon>Tracheophyta</taxon>
        <taxon>Spermatophyta</taxon>
        <taxon>Magnoliopsida</taxon>
        <taxon>eudicotyledons</taxon>
        <taxon>Gunneridae</taxon>
        <taxon>Pentapetalae</taxon>
        <taxon>asterids</taxon>
        <taxon>lamiids</taxon>
        <taxon>Lamiales</taxon>
        <taxon>Lentibulariaceae</taxon>
        <taxon>Genlisea</taxon>
    </lineage>
</organism>
<reference evidence="2 3" key="1">
    <citation type="journal article" date="2013" name="BMC Genomics">
        <title>The miniature genome of a carnivorous plant Genlisea aurea contains a low number of genes and short non-coding sequences.</title>
        <authorList>
            <person name="Leushkin E.V."/>
            <person name="Sutormin R.A."/>
            <person name="Nabieva E.R."/>
            <person name="Penin A.A."/>
            <person name="Kondrashov A.S."/>
            <person name="Logacheva M.D."/>
        </authorList>
    </citation>
    <scope>NUCLEOTIDE SEQUENCE [LARGE SCALE GENOMIC DNA]</scope>
</reference>
<sequence length="97" mass="10273">ETKTGDSSSQNALPAFQGGMNDPAGFPYPNAYSQTSGALPYPSTRPPFPVMGPSDPIDMTAAEVYRQKHEVSATGENVPAPFMTFEAAGLPPEILQE</sequence>
<feature type="non-terminal residue" evidence="2">
    <location>
        <position position="1"/>
    </location>
</feature>
<evidence type="ECO:0000313" key="2">
    <source>
        <dbReference type="EMBL" id="EPS66945.1"/>
    </source>
</evidence>
<name>S8CJU3_9LAMI</name>
<accession>S8CJU3</accession>
<feature type="non-terminal residue" evidence="2">
    <location>
        <position position="97"/>
    </location>
</feature>
<feature type="compositionally biased region" description="Polar residues" evidence="1">
    <location>
        <begin position="1"/>
        <end position="12"/>
    </location>
</feature>
<feature type="region of interest" description="Disordered" evidence="1">
    <location>
        <begin position="1"/>
        <end position="55"/>
    </location>
</feature>
<protein>
    <submittedName>
        <fullName evidence="2">Uncharacterized protein</fullName>
    </submittedName>
</protein>